<feature type="transmembrane region" description="Helical" evidence="1">
    <location>
        <begin position="197"/>
        <end position="215"/>
    </location>
</feature>
<keyword evidence="1" id="KW-0472">Membrane</keyword>
<dbReference type="InterPro" id="IPR002656">
    <property type="entry name" value="Acyl_transf_3_dom"/>
</dbReference>
<keyword evidence="4" id="KW-1185">Reference proteome</keyword>
<reference evidence="3 4" key="1">
    <citation type="submission" date="2019-11" db="EMBL/GenBank/DDBJ databases">
        <title>Agromyces kandeliae sp. nov., isolated from mangrove soil.</title>
        <authorList>
            <person name="Wang R."/>
        </authorList>
    </citation>
    <scope>NUCLEOTIDE SEQUENCE [LARGE SCALE GENOMIC DNA]</scope>
    <source>
        <strain evidence="3 4">JCM 11433</strain>
    </source>
</reference>
<feature type="transmembrane region" description="Helical" evidence="1">
    <location>
        <begin position="227"/>
        <end position="245"/>
    </location>
</feature>
<dbReference type="EMBL" id="WMLB01000001">
    <property type="protein sequence ID" value="MTH66810.1"/>
    <property type="molecule type" value="Genomic_DNA"/>
</dbReference>
<keyword evidence="3" id="KW-0012">Acyltransferase</keyword>
<dbReference type="InterPro" id="IPR050623">
    <property type="entry name" value="Glucan_succinyl_AcylTrfase"/>
</dbReference>
<evidence type="ECO:0000313" key="3">
    <source>
        <dbReference type="EMBL" id="MTH66810.1"/>
    </source>
</evidence>
<sequence length="396" mass="42508">MPSGGGATDHGDVRASATEQWASRRRLYVDNLKVILIAAVIAGHAVLGYAPLDSWSYADVREVSLSSVTGIVLLVLAAPFGLLVIPLLFLIAGLLTAPSVERKGSRRFATDRLLRLGVPFAVFALLMWPALEYALFRWLGAAPDPWTYLLAERSLDTGVLWFVGALLVFSLTYAGWARARRGAPAPRRRGGIRIGHLFALAGAATVATFLVRLVVPFEEDNWFIDLNIWEWPACAAVFGLGIVAAREDWLSAVPDRLGRQSRTVTLAAVGAAGLLALAMLLLGLPVDLIWGGWHWPALAFAAGEVTLSVFGPVWLLAVAQRHLDRRIAIAGPVARRSAYGAFMLQGPVLIGLALALRPVPVPAEVKAMLVAVAGVTCSFVLSRLLIERVPGVARVL</sequence>
<dbReference type="PANTHER" id="PTHR36927">
    <property type="entry name" value="BLR4337 PROTEIN"/>
    <property type="match status" value="1"/>
</dbReference>
<protein>
    <submittedName>
        <fullName evidence="3">Acyltransferase family protein</fullName>
    </submittedName>
</protein>
<organism evidence="3 4">
    <name type="scientific">Agromyces bracchium</name>
    <dbReference type="NCBI Taxonomy" id="88376"/>
    <lineage>
        <taxon>Bacteria</taxon>
        <taxon>Bacillati</taxon>
        <taxon>Actinomycetota</taxon>
        <taxon>Actinomycetes</taxon>
        <taxon>Micrococcales</taxon>
        <taxon>Microbacteriaceae</taxon>
        <taxon>Agromyces</taxon>
    </lineage>
</organism>
<dbReference type="RefSeq" id="WP_155049945.1">
    <property type="nucleotide sequence ID" value="NZ_BAAAIB010000007.1"/>
</dbReference>
<accession>A0A6I3LW75</accession>
<feature type="domain" description="Acyltransferase 3" evidence="2">
    <location>
        <begin position="27"/>
        <end position="382"/>
    </location>
</feature>
<feature type="transmembrane region" description="Helical" evidence="1">
    <location>
        <begin position="116"/>
        <end position="139"/>
    </location>
</feature>
<proteinExistence type="predicted"/>
<keyword evidence="1" id="KW-1133">Transmembrane helix</keyword>
<dbReference type="Pfam" id="PF01757">
    <property type="entry name" value="Acyl_transf_3"/>
    <property type="match status" value="1"/>
</dbReference>
<feature type="transmembrane region" description="Helical" evidence="1">
    <location>
        <begin position="368"/>
        <end position="386"/>
    </location>
</feature>
<keyword evidence="3" id="KW-0808">Transferase</keyword>
<evidence type="ECO:0000256" key="1">
    <source>
        <dbReference type="SAM" id="Phobius"/>
    </source>
</evidence>
<feature type="transmembrane region" description="Helical" evidence="1">
    <location>
        <begin position="338"/>
        <end position="356"/>
    </location>
</feature>
<name>A0A6I3LW75_9MICO</name>
<feature type="transmembrane region" description="Helical" evidence="1">
    <location>
        <begin position="159"/>
        <end position="176"/>
    </location>
</feature>
<dbReference type="PANTHER" id="PTHR36927:SF4">
    <property type="entry name" value="BLR5718 PROTEIN"/>
    <property type="match status" value="1"/>
</dbReference>
<evidence type="ECO:0000313" key="4">
    <source>
        <dbReference type="Proteomes" id="UP000433071"/>
    </source>
</evidence>
<comment type="caution">
    <text evidence="3">The sequence shown here is derived from an EMBL/GenBank/DDBJ whole genome shotgun (WGS) entry which is preliminary data.</text>
</comment>
<feature type="transmembrane region" description="Helical" evidence="1">
    <location>
        <begin position="34"/>
        <end position="52"/>
    </location>
</feature>
<dbReference type="OrthoDB" id="7375713at2"/>
<feature type="transmembrane region" description="Helical" evidence="1">
    <location>
        <begin position="266"/>
        <end position="286"/>
    </location>
</feature>
<keyword evidence="1" id="KW-0812">Transmembrane</keyword>
<dbReference type="Proteomes" id="UP000433071">
    <property type="component" value="Unassembled WGS sequence"/>
</dbReference>
<feature type="transmembrane region" description="Helical" evidence="1">
    <location>
        <begin position="298"/>
        <end position="317"/>
    </location>
</feature>
<evidence type="ECO:0000259" key="2">
    <source>
        <dbReference type="Pfam" id="PF01757"/>
    </source>
</evidence>
<gene>
    <name evidence="3" type="ORF">GJ743_00285</name>
</gene>
<feature type="transmembrane region" description="Helical" evidence="1">
    <location>
        <begin position="72"/>
        <end position="95"/>
    </location>
</feature>
<dbReference type="AlphaFoldDB" id="A0A6I3LW75"/>
<dbReference type="GO" id="GO:0016747">
    <property type="term" value="F:acyltransferase activity, transferring groups other than amino-acyl groups"/>
    <property type="evidence" value="ECO:0007669"/>
    <property type="project" value="InterPro"/>
</dbReference>